<keyword evidence="2" id="KW-1185">Reference proteome</keyword>
<protein>
    <submittedName>
        <fullName evidence="1">Uncharacterized protein</fullName>
    </submittedName>
</protein>
<evidence type="ECO:0000313" key="1">
    <source>
        <dbReference type="EMBL" id="MFD1312399.1"/>
    </source>
</evidence>
<dbReference type="Proteomes" id="UP001597058">
    <property type="component" value="Unassembled WGS sequence"/>
</dbReference>
<evidence type="ECO:0000313" key="2">
    <source>
        <dbReference type="Proteomes" id="UP001597058"/>
    </source>
</evidence>
<name>A0ABW3XT51_9ACTN</name>
<sequence length="127" mass="13503">MTINDTPVDGPYPIKATATPSGAELDVSAFLFKAVFTELITKADEDPEGLVAELTDMAALLRSAAHGGRDSHARHEFDERMHGMLAEYANDGAIPVYGEQVSRLRDKLSEIAAPRPIPAAREGGAAA</sequence>
<organism evidence="1 2">
    <name type="scientific">Streptomyces kaempferi</name>
    <dbReference type="NCBI Taxonomy" id="333725"/>
    <lineage>
        <taxon>Bacteria</taxon>
        <taxon>Bacillati</taxon>
        <taxon>Actinomycetota</taxon>
        <taxon>Actinomycetes</taxon>
        <taxon>Kitasatosporales</taxon>
        <taxon>Streptomycetaceae</taxon>
        <taxon>Streptomyces</taxon>
    </lineage>
</organism>
<dbReference type="EMBL" id="JBHTMM010000117">
    <property type="protein sequence ID" value="MFD1312399.1"/>
    <property type="molecule type" value="Genomic_DNA"/>
</dbReference>
<proteinExistence type="predicted"/>
<accession>A0ABW3XT51</accession>
<gene>
    <name evidence="1" type="ORF">ACFQ5X_42280</name>
</gene>
<comment type="caution">
    <text evidence="1">The sequence shown here is derived from an EMBL/GenBank/DDBJ whole genome shotgun (WGS) entry which is preliminary data.</text>
</comment>
<reference evidence="2" key="1">
    <citation type="journal article" date="2019" name="Int. J. Syst. Evol. Microbiol.">
        <title>The Global Catalogue of Microorganisms (GCM) 10K type strain sequencing project: providing services to taxonomists for standard genome sequencing and annotation.</title>
        <authorList>
            <consortium name="The Broad Institute Genomics Platform"/>
            <consortium name="The Broad Institute Genome Sequencing Center for Infectious Disease"/>
            <person name="Wu L."/>
            <person name="Ma J."/>
        </authorList>
    </citation>
    <scope>NUCLEOTIDE SEQUENCE [LARGE SCALE GENOMIC DNA]</scope>
    <source>
        <strain evidence="2">CGMCC 4.7020</strain>
    </source>
</reference>
<dbReference type="RefSeq" id="WP_381240544.1">
    <property type="nucleotide sequence ID" value="NZ_JBHSKH010000081.1"/>
</dbReference>